<proteinExistence type="predicted"/>
<evidence type="ECO:0000313" key="2">
    <source>
        <dbReference type="Proteomes" id="UP000245119"/>
    </source>
</evidence>
<dbReference type="AlphaFoldDB" id="A0A2T7PKK7"/>
<organism evidence="1 2">
    <name type="scientific">Pomacea canaliculata</name>
    <name type="common">Golden apple snail</name>
    <dbReference type="NCBI Taxonomy" id="400727"/>
    <lineage>
        <taxon>Eukaryota</taxon>
        <taxon>Metazoa</taxon>
        <taxon>Spiralia</taxon>
        <taxon>Lophotrochozoa</taxon>
        <taxon>Mollusca</taxon>
        <taxon>Gastropoda</taxon>
        <taxon>Caenogastropoda</taxon>
        <taxon>Architaenioglossa</taxon>
        <taxon>Ampullarioidea</taxon>
        <taxon>Ampullariidae</taxon>
        <taxon>Pomacea</taxon>
    </lineage>
</organism>
<dbReference type="EMBL" id="PZQS01000003">
    <property type="protein sequence ID" value="PVD33940.1"/>
    <property type="molecule type" value="Genomic_DNA"/>
</dbReference>
<evidence type="ECO:0000313" key="1">
    <source>
        <dbReference type="EMBL" id="PVD33940.1"/>
    </source>
</evidence>
<comment type="caution">
    <text evidence="1">The sequence shown here is derived from an EMBL/GenBank/DDBJ whole genome shotgun (WGS) entry which is preliminary data.</text>
</comment>
<reference evidence="1 2" key="1">
    <citation type="submission" date="2018-04" db="EMBL/GenBank/DDBJ databases">
        <title>The genome of golden apple snail Pomacea canaliculata provides insight into stress tolerance and invasive adaptation.</title>
        <authorList>
            <person name="Liu C."/>
            <person name="Liu B."/>
            <person name="Ren Y."/>
            <person name="Zhang Y."/>
            <person name="Wang H."/>
            <person name="Li S."/>
            <person name="Jiang F."/>
            <person name="Yin L."/>
            <person name="Zhang G."/>
            <person name="Qian W."/>
            <person name="Fan W."/>
        </authorList>
    </citation>
    <scope>NUCLEOTIDE SEQUENCE [LARGE SCALE GENOMIC DNA]</scope>
    <source>
        <strain evidence="1">SZHN2017</strain>
        <tissue evidence="1">Muscle</tissue>
    </source>
</reference>
<protein>
    <submittedName>
        <fullName evidence="1">Uncharacterized protein</fullName>
    </submittedName>
</protein>
<accession>A0A2T7PKK7</accession>
<sequence length="75" mass="8424">MRYPLLWHIPLTNYREVPGWLVQRCAAARLILTTSRHPQTSRLARALHARCTSDAGREAALSSGLTVCRAARLLQ</sequence>
<dbReference type="Proteomes" id="UP000245119">
    <property type="component" value="Linkage Group LG3"/>
</dbReference>
<gene>
    <name evidence="1" type="ORF">C0Q70_05202</name>
</gene>
<name>A0A2T7PKK7_POMCA</name>
<keyword evidence="2" id="KW-1185">Reference proteome</keyword>